<dbReference type="Pfam" id="PF03748">
    <property type="entry name" value="FliL"/>
    <property type="match status" value="1"/>
</dbReference>
<dbReference type="HOGENOM" id="CLU_099018_0_0_4"/>
<reference evidence="12 13" key="1">
    <citation type="journal article" date="2013" name="Genome Biol.">
        <title>Genomic analysis reveals key aspects of prokaryotic symbiosis in the phototrophic consortium "Chlorochromatium aggregatum".</title>
        <authorList>
            <person name="Liu Z."/>
            <person name="Muller J."/>
            <person name="Li T."/>
            <person name="Alvey R.M."/>
            <person name="Vogl K."/>
            <person name="Frigaard N.U."/>
            <person name="Rockwell N.C."/>
            <person name="Boyd E.S."/>
            <person name="Tomsho L.P."/>
            <person name="Schuster S.C."/>
            <person name="Henke P."/>
            <person name="Rohde M."/>
            <person name="Overmann J."/>
            <person name="Bryant D.A."/>
        </authorList>
    </citation>
    <scope>NUCLEOTIDE SEQUENCE [LARGE SCALE GENOMIC DNA]</scope>
    <source>
        <strain evidence="12">CR</strain>
    </source>
</reference>
<dbReference type="OrthoDB" id="5297029at2"/>
<keyword evidence="9 10" id="KW-0472">Membrane</keyword>
<feature type="region of interest" description="Disordered" evidence="11">
    <location>
        <begin position="175"/>
        <end position="194"/>
    </location>
</feature>
<keyword evidence="5 10" id="KW-0145">Chemotaxis</keyword>
<evidence type="ECO:0000313" key="12">
    <source>
        <dbReference type="EMBL" id="AGX88367.1"/>
    </source>
</evidence>
<dbReference type="Proteomes" id="UP000017184">
    <property type="component" value="Chromosome"/>
</dbReference>
<comment type="function">
    <text evidence="1 10">Controls the rotational direction of flagella during chemotaxis.</text>
</comment>
<dbReference type="GO" id="GO:0071978">
    <property type="term" value="P:bacterial-type flagellum-dependent swarming motility"/>
    <property type="evidence" value="ECO:0007669"/>
    <property type="project" value="TreeGrafter"/>
</dbReference>
<evidence type="ECO:0000256" key="11">
    <source>
        <dbReference type="SAM" id="MobiDB-lite"/>
    </source>
</evidence>
<dbReference type="KEGG" id="cbx:Cenrod_2305"/>
<feature type="compositionally biased region" description="Basic and acidic residues" evidence="11">
    <location>
        <begin position="49"/>
        <end position="58"/>
    </location>
</feature>
<keyword evidence="6 10" id="KW-0812">Transmembrane</keyword>
<dbReference type="PANTHER" id="PTHR35091">
    <property type="entry name" value="FLAGELLAR PROTEIN FLIL"/>
    <property type="match status" value="1"/>
</dbReference>
<organism evidence="12 13">
    <name type="scientific">Candidatus Symbiobacter mobilis CR</name>
    <dbReference type="NCBI Taxonomy" id="946483"/>
    <lineage>
        <taxon>Bacteria</taxon>
        <taxon>Pseudomonadati</taxon>
        <taxon>Pseudomonadota</taxon>
        <taxon>Betaproteobacteria</taxon>
        <taxon>Burkholderiales</taxon>
        <taxon>Comamonadaceae</taxon>
    </lineage>
</organism>
<comment type="subcellular location">
    <subcellularLocation>
        <location evidence="10">Cell inner membrane</location>
    </subcellularLocation>
    <subcellularLocation>
        <location evidence="2">Cell membrane</location>
        <topology evidence="2">Single-pass membrane protein</topology>
    </subcellularLocation>
</comment>
<keyword evidence="12" id="KW-0282">Flagellum</keyword>
<dbReference type="RefSeq" id="WP_022775884.1">
    <property type="nucleotide sequence ID" value="NC_022576.1"/>
</dbReference>
<proteinExistence type="inferred from homology"/>
<dbReference type="PANTHER" id="PTHR35091:SF2">
    <property type="entry name" value="FLAGELLAR PROTEIN FLIL"/>
    <property type="match status" value="1"/>
</dbReference>
<evidence type="ECO:0000256" key="8">
    <source>
        <dbReference type="ARBA" id="ARBA00022989"/>
    </source>
</evidence>
<keyword evidence="12" id="KW-0966">Cell projection</keyword>
<evidence type="ECO:0000256" key="10">
    <source>
        <dbReference type="RuleBase" id="RU364125"/>
    </source>
</evidence>
<keyword evidence="12" id="KW-0969">Cilium</keyword>
<keyword evidence="13" id="KW-1185">Reference proteome</keyword>
<dbReference type="GO" id="GO:0006935">
    <property type="term" value="P:chemotaxis"/>
    <property type="evidence" value="ECO:0007669"/>
    <property type="project" value="UniProtKB-KW"/>
</dbReference>
<comment type="similarity">
    <text evidence="3 10">Belongs to the FliL family.</text>
</comment>
<evidence type="ECO:0000256" key="2">
    <source>
        <dbReference type="ARBA" id="ARBA00004162"/>
    </source>
</evidence>
<gene>
    <name evidence="12" type="primary">fliL</name>
    <name evidence="12" type="ORF">Cenrod_2305</name>
</gene>
<sequence>MATKHAEADAAAPPQAKNKKKLFLIVGIAVLVIAIGAGAAVMMMKGKGKKTEGKEGEHAAAPAATDHAPAHEEPEPEPEPEPEAAHAATPKTPPVYLPLDNMVVNLADPGGERVAQIGIIFEVLDAKAVDTVKAYLPAIRSGILLLLSQRTAEQLLSPDGKQKLMDDILREASIPFGGSYDDEEDETKPKKRKKRKPIVIYPVTGVHFSSLIVQ</sequence>
<accession>U5NAG6</accession>
<dbReference type="InterPro" id="IPR005503">
    <property type="entry name" value="FliL"/>
</dbReference>
<dbReference type="GO" id="GO:0009425">
    <property type="term" value="C:bacterial-type flagellum basal body"/>
    <property type="evidence" value="ECO:0007669"/>
    <property type="project" value="InterPro"/>
</dbReference>
<feature type="region of interest" description="Disordered" evidence="11">
    <location>
        <begin position="49"/>
        <end position="92"/>
    </location>
</feature>
<keyword evidence="7 10" id="KW-0283">Flagellar rotation</keyword>
<evidence type="ECO:0000256" key="7">
    <source>
        <dbReference type="ARBA" id="ARBA00022779"/>
    </source>
</evidence>
<evidence type="ECO:0000256" key="6">
    <source>
        <dbReference type="ARBA" id="ARBA00022692"/>
    </source>
</evidence>
<evidence type="ECO:0000256" key="9">
    <source>
        <dbReference type="ARBA" id="ARBA00023136"/>
    </source>
</evidence>
<keyword evidence="10" id="KW-0997">Cell inner membrane</keyword>
<evidence type="ECO:0000256" key="1">
    <source>
        <dbReference type="ARBA" id="ARBA00002254"/>
    </source>
</evidence>
<protein>
    <recommendedName>
        <fullName evidence="10">Flagellar protein FliL</fullName>
    </recommendedName>
</protein>
<dbReference type="STRING" id="946483.Cenrod_2305"/>
<evidence type="ECO:0000256" key="3">
    <source>
        <dbReference type="ARBA" id="ARBA00008281"/>
    </source>
</evidence>
<keyword evidence="4" id="KW-1003">Cell membrane</keyword>
<dbReference type="GO" id="GO:0005886">
    <property type="term" value="C:plasma membrane"/>
    <property type="evidence" value="ECO:0007669"/>
    <property type="project" value="UniProtKB-SubCell"/>
</dbReference>
<dbReference type="AlphaFoldDB" id="U5NAG6"/>
<dbReference type="EMBL" id="CP004885">
    <property type="protein sequence ID" value="AGX88367.1"/>
    <property type="molecule type" value="Genomic_DNA"/>
</dbReference>
<keyword evidence="8 10" id="KW-1133">Transmembrane helix</keyword>
<dbReference type="PATRIC" id="fig|946483.4.peg.2323"/>
<name>U5NAG6_9BURK</name>
<evidence type="ECO:0000313" key="13">
    <source>
        <dbReference type="Proteomes" id="UP000017184"/>
    </source>
</evidence>
<evidence type="ECO:0000256" key="4">
    <source>
        <dbReference type="ARBA" id="ARBA00022475"/>
    </source>
</evidence>
<evidence type="ECO:0000256" key="5">
    <source>
        <dbReference type="ARBA" id="ARBA00022500"/>
    </source>
</evidence>
<dbReference type="eggNOG" id="COG1580">
    <property type="taxonomic scope" value="Bacteria"/>
</dbReference>
<feature type="transmembrane region" description="Helical" evidence="10">
    <location>
        <begin position="22"/>
        <end position="44"/>
    </location>
</feature>